<dbReference type="PANTHER" id="PTHR33067">
    <property type="entry name" value="RNA-DIRECTED DNA POLYMERASE-RELATED"/>
    <property type="match status" value="1"/>
</dbReference>
<dbReference type="CDD" id="cd00303">
    <property type="entry name" value="retropepsin_like"/>
    <property type="match status" value="1"/>
</dbReference>
<proteinExistence type="predicted"/>
<dbReference type="PANTHER" id="PTHR33067:SF39">
    <property type="entry name" value="TRANSCRIPTION FACTOR INTERACTOR AND REGULATOR CCHC(ZN) FAMILY"/>
    <property type="match status" value="1"/>
</dbReference>
<dbReference type="EMBL" id="SMMG02000007">
    <property type="protein sequence ID" value="KAA3466890.1"/>
    <property type="molecule type" value="Genomic_DNA"/>
</dbReference>
<dbReference type="Gene3D" id="2.40.70.10">
    <property type="entry name" value="Acid Proteases"/>
    <property type="match status" value="1"/>
</dbReference>
<keyword evidence="2" id="KW-1185">Reference proteome</keyword>
<accession>A0A5B6VCH0</accession>
<gene>
    <name evidence="1" type="ORF">EPI10_001951</name>
</gene>
<organism evidence="1 2">
    <name type="scientific">Gossypium australe</name>
    <dbReference type="NCBI Taxonomy" id="47621"/>
    <lineage>
        <taxon>Eukaryota</taxon>
        <taxon>Viridiplantae</taxon>
        <taxon>Streptophyta</taxon>
        <taxon>Embryophyta</taxon>
        <taxon>Tracheophyta</taxon>
        <taxon>Spermatophyta</taxon>
        <taxon>Magnoliopsida</taxon>
        <taxon>eudicotyledons</taxon>
        <taxon>Gunneridae</taxon>
        <taxon>Pentapetalae</taxon>
        <taxon>rosids</taxon>
        <taxon>malvids</taxon>
        <taxon>Malvales</taxon>
        <taxon>Malvaceae</taxon>
        <taxon>Malvoideae</taxon>
        <taxon>Gossypium</taxon>
    </lineage>
</organism>
<dbReference type="AlphaFoldDB" id="A0A5B6VCH0"/>
<protein>
    <submittedName>
        <fullName evidence="1">Retrovirus-related Pol polyprotein from transposon opus</fullName>
    </submittedName>
</protein>
<dbReference type="InterPro" id="IPR021109">
    <property type="entry name" value="Peptidase_aspartic_dom_sf"/>
</dbReference>
<evidence type="ECO:0000313" key="1">
    <source>
        <dbReference type="EMBL" id="KAA3466890.1"/>
    </source>
</evidence>
<comment type="caution">
    <text evidence="1">The sequence shown here is derived from an EMBL/GenBank/DDBJ whole genome shotgun (WGS) entry which is preliminary data.</text>
</comment>
<dbReference type="Proteomes" id="UP000325315">
    <property type="component" value="Unassembled WGS sequence"/>
</dbReference>
<evidence type="ECO:0000313" key="2">
    <source>
        <dbReference type="Proteomes" id="UP000325315"/>
    </source>
</evidence>
<dbReference type="OrthoDB" id="1937287at2759"/>
<reference evidence="2" key="1">
    <citation type="journal article" date="2019" name="Plant Biotechnol. J.">
        <title>Genome sequencing of the Australian wild diploid species Gossypium australe highlights disease resistance and delayed gland morphogenesis.</title>
        <authorList>
            <person name="Cai Y."/>
            <person name="Cai X."/>
            <person name="Wang Q."/>
            <person name="Wang P."/>
            <person name="Zhang Y."/>
            <person name="Cai C."/>
            <person name="Xu Y."/>
            <person name="Wang K."/>
            <person name="Zhou Z."/>
            <person name="Wang C."/>
            <person name="Geng S."/>
            <person name="Li B."/>
            <person name="Dong Q."/>
            <person name="Hou Y."/>
            <person name="Wang H."/>
            <person name="Ai P."/>
            <person name="Liu Z."/>
            <person name="Yi F."/>
            <person name="Sun M."/>
            <person name="An G."/>
            <person name="Cheng J."/>
            <person name="Zhang Y."/>
            <person name="Shi Q."/>
            <person name="Xie Y."/>
            <person name="Shi X."/>
            <person name="Chang Y."/>
            <person name="Huang F."/>
            <person name="Chen Y."/>
            <person name="Hong S."/>
            <person name="Mi L."/>
            <person name="Sun Q."/>
            <person name="Zhang L."/>
            <person name="Zhou B."/>
            <person name="Peng R."/>
            <person name="Zhang X."/>
            <person name="Liu F."/>
        </authorList>
    </citation>
    <scope>NUCLEOTIDE SEQUENCE [LARGE SCALE GENOMIC DNA]</scope>
    <source>
        <strain evidence="2">cv. PA1801</strain>
    </source>
</reference>
<sequence length="184" mass="20533">MKDPGSFTIHCNIGESYCGKALYDLGSSINLMPMSMFRRLGVDRLLLLQPANRSIAHPEGKIEDVLVHVDKFIFPVDFIILDFEVDKEVPNILGRPFLETNKTLIDVQKGEFTIQVQDKQVTFSVVTPLTHCVVISKVDLSVPTELELNSLNDSLEGTSSNSPNRDEDDECLALLEAKSKGFTY</sequence>
<name>A0A5B6VCH0_9ROSI</name>